<protein>
    <submittedName>
        <fullName evidence="2">Uncharacterized protein</fullName>
    </submittedName>
</protein>
<evidence type="ECO:0000256" key="1">
    <source>
        <dbReference type="SAM" id="SignalP"/>
    </source>
</evidence>
<dbReference type="Proteomes" id="UP000541610">
    <property type="component" value="Unassembled WGS sequence"/>
</dbReference>
<dbReference type="EMBL" id="JABANP010000024">
    <property type="protein sequence ID" value="KAF4695101.1"/>
    <property type="molecule type" value="Genomic_DNA"/>
</dbReference>
<feature type="chain" id="PRO_5029694596" evidence="1">
    <location>
        <begin position="26"/>
        <end position="249"/>
    </location>
</feature>
<keyword evidence="1" id="KW-0732">Signal</keyword>
<gene>
    <name evidence="2" type="ORF">FOZ60_005838</name>
</gene>
<accession>A0A7J6PI98</accession>
<name>A0A7J6PI98_PEROL</name>
<comment type="caution">
    <text evidence="2">The sequence shown here is derived from an EMBL/GenBank/DDBJ whole genome shotgun (WGS) entry which is preliminary data.</text>
</comment>
<evidence type="ECO:0000313" key="2">
    <source>
        <dbReference type="EMBL" id="KAF4695101.1"/>
    </source>
</evidence>
<proteinExistence type="predicted"/>
<feature type="signal peptide" evidence="1">
    <location>
        <begin position="1"/>
        <end position="25"/>
    </location>
</feature>
<dbReference type="AlphaFoldDB" id="A0A7J6PI98"/>
<organism evidence="2 3">
    <name type="scientific">Perkinsus olseni</name>
    <name type="common">Perkinsus atlanticus</name>
    <dbReference type="NCBI Taxonomy" id="32597"/>
    <lineage>
        <taxon>Eukaryota</taxon>
        <taxon>Sar</taxon>
        <taxon>Alveolata</taxon>
        <taxon>Perkinsozoa</taxon>
        <taxon>Perkinsea</taxon>
        <taxon>Perkinsida</taxon>
        <taxon>Perkinsidae</taxon>
        <taxon>Perkinsus</taxon>
    </lineage>
</organism>
<sequence length="249" mass="28022">MIGHPSIAAAAVVVVSLSRLTICLGAVMRHEDPPIYEDVPVYDFPLLSVSSLWTKDNTPICYYTAGTTFQEDWASLEVSVGRDYVPRTMSVMCPKIDNHTAFMSKFSDEGRSDNLLVEYRPSRPHDKRKYIFDRPPPEFTGLDPLRKVDIYFLLERVRNLQAAARPLKSSTSPALLRESDLKKLKGGKKTTKALREVCSSVVVAIEELYGKFRGVCDSYRNSSKEAVGTAIAREWPTDKEGLFTHFIQP</sequence>
<reference evidence="2 3" key="1">
    <citation type="submission" date="2020-04" db="EMBL/GenBank/DDBJ databases">
        <title>Perkinsus olseni comparative genomics.</title>
        <authorList>
            <person name="Bogema D.R."/>
        </authorList>
    </citation>
    <scope>NUCLEOTIDE SEQUENCE [LARGE SCALE GENOMIC DNA]</scope>
    <source>
        <strain evidence="2">00978-12</strain>
    </source>
</reference>
<evidence type="ECO:0000313" key="3">
    <source>
        <dbReference type="Proteomes" id="UP000541610"/>
    </source>
</evidence>